<dbReference type="Pfam" id="PF00108">
    <property type="entry name" value="Thiolase_N"/>
    <property type="match status" value="1"/>
</dbReference>
<evidence type="ECO:0000256" key="5">
    <source>
        <dbReference type="ARBA" id="ARBA00023098"/>
    </source>
</evidence>
<keyword evidence="5" id="KW-0443">Lipid metabolism</keyword>
<dbReference type="InterPro" id="IPR002155">
    <property type="entry name" value="Thiolase"/>
</dbReference>
<proteinExistence type="inferred from homology"/>
<feature type="domain" description="Thiolase C-terminal" evidence="11">
    <location>
        <begin position="271"/>
        <end position="391"/>
    </location>
</feature>
<dbReference type="InterPro" id="IPR020610">
    <property type="entry name" value="Thiolase_AS"/>
</dbReference>
<evidence type="ECO:0000259" key="11">
    <source>
        <dbReference type="Pfam" id="PF02803"/>
    </source>
</evidence>
<dbReference type="NCBIfam" id="TIGR01930">
    <property type="entry name" value="AcCoA-C-Actrans"/>
    <property type="match status" value="1"/>
</dbReference>
<keyword evidence="13" id="KW-1185">Reference proteome</keyword>
<dbReference type="RefSeq" id="WP_270895648.1">
    <property type="nucleotide sequence ID" value="NZ_JBHSPF010000070.1"/>
</dbReference>
<keyword evidence="4" id="KW-0276">Fatty acid metabolism</keyword>
<evidence type="ECO:0000256" key="2">
    <source>
        <dbReference type="ARBA" id="ARBA00010982"/>
    </source>
</evidence>
<comment type="caution">
    <text evidence="12">The sequence shown here is derived from an EMBL/GenBank/DDBJ whole genome shotgun (WGS) entry which is preliminary data.</text>
</comment>
<keyword evidence="3 9" id="KW-0808">Transferase</keyword>
<dbReference type="GO" id="GO:0016746">
    <property type="term" value="F:acyltransferase activity"/>
    <property type="evidence" value="ECO:0007669"/>
    <property type="project" value="UniProtKB-KW"/>
</dbReference>
<dbReference type="InterPro" id="IPR020613">
    <property type="entry name" value="Thiolase_CS"/>
</dbReference>
<dbReference type="PROSITE" id="PS00098">
    <property type="entry name" value="THIOLASE_1"/>
    <property type="match status" value="1"/>
</dbReference>
<dbReference type="Gene3D" id="3.40.47.10">
    <property type="match status" value="2"/>
</dbReference>
<dbReference type="PANTHER" id="PTHR18919:SF153">
    <property type="entry name" value="TRIFUNCTIONAL ENZYME SUBUNIT BETA, MITOCHONDRIAL"/>
    <property type="match status" value="1"/>
</dbReference>
<comment type="similarity">
    <text evidence="2 9">Belongs to the thiolase-like superfamily. Thiolase family.</text>
</comment>
<dbReference type="Pfam" id="PF02803">
    <property type="entry name" value="Thiolase_C"/>
    <property type="match status" value="1"/>
</dbReference>
<accession>A0ABW0U8T6</accession>
<evidence type="ECO:0000256" key="6">
    <source>
        <dbReference type="ARBA" id="ARBA00023315"/>
    </source>
</evidence>
<dbReference type="InterPro" id="IPR020617">
    <property type="entry name" value="Thiolase_C"/>
</dbReference>
<evidence type="ECO:0000256" key="4">
    <source>
        <dbReference type="ARBA" id="ARBA00022832"/>
    </source>
</evidence>
<keyword evidence="6 9" id="KW-0012">Acyltransferase</keyword>
<evidence type="ECO:0000313" key="13">
    <source>
        <dbReference type="Proteomes" id="UP001596143"/>
    </source>
</evidence>
<dbReference type="PROSITE" id="PS00099">
    <property type="entry name" value="THIOLASE_3"/>
    <property type="match status" value="1"/>
</dbReference>
<evidence type="ECO:0000256" key="1">
    <source>
        <dbReference type="ARBA" id="ARBA00005005"/>
    </source>
</evidence>
<dbReference type="PANTHER" id="PTHR18919">
    <property type="entry name" value="ACETYL-COA C-ACYLTRANSFERASE"/>
    <property type="match status" value="1"/>
</dbReference>
<evidence type="ECO:0000256" key="7">
    <source>
        <dbReference type="ARBA" id="ARBA00024073"/>
    </source>
</evidence>
<organism evidence="12 13">
    <name type="scientific">Aliibacillus thermotolerans</name>
    <dbReference type="NCBI Taxonomy" id="1834418"/>
    <lineage>
        <taxon>Bacteria</taxon>
        <taxon>Bacillati</taxon>
        <taxon>Bacillota</taxon>
        <taxon>Bacilli</taxon>
        <taxon>Bacillales</taxon>
        <taxon>Bacillaceae</taxon>
        <taxon>Aliibacillus</taxon>
    </lineage>
</organism>
<evidence type="ECO:0000256" key="3">
    <source>
        <dbReference type="ARBA" id="ARBA00022679"/>
    </source>
</evidence>
<sequence>MSKSVVIVDGIRTPIGNFCGGLSTVSAKDLAKITMKHIVDKNQLDKEAIDEIIVGNVAQSTDAPNLGRVAALELGFPHTVSAYVVNRNCASGMQAVVNGVQSILTGDTSIHLAVGAENMSQMPYIVRGARQGFKANHRQFIDSMTEMLEDPVVKMMMGETAEVVAEEENVSREEQDEFAYHSHQKAVAAQKENRFQNEIVPVPIYRKGKKIGEISQDEGPKEDISLEKLAALRTVFKENGTVTPGNACSTNDGAAAVLLMDEEKALELGYQPKARIVSYAFVGLDPKRMGLGPVYAVRKALKKANMDIQDIDLVELNEAFAAQAIPSIRKLELDVDRVNIFGGGIALGHPVGATGVRLLVTLMNALETRQKKYGVATLCVGGGLGGAVIIENLHV</sequence>
<dbReference type="PROSITE" id="PS00737">
    <property type="entry name" value="THIOLASE_2"/>
    <property type="match status" value="1"/>
</dbReference>
<dbReference type="CDD" id="cd00751">
    <property type="entry name" value="thiolase"/>
    <property type="match status" value="1"/>
</dbReference>
<dbReference type="InterPro" id="IPR016039">
    <property type="entry name" value="Thiolase-like"/>
</dbReference>
<dbReference type="SUPFAM" id="SSF53901">
    <property type="entry name" value="Thiolase-like"/>
    <property type="match status" value="2"/>
</dbReference>
<evidence type="ECO:0000259" key="10">
    <source>
        <dbReference type="Pfam" id="PF00108"/>
    </source>
</evidence>
<evidence type="ECO:0000313" key="12">
    <source>
        <dbReference type="EMBL" id="MFC5629887.1"/>
    </source>
</evidence>
<comment type="pathway">
    <text evidence="1">Lipid metabolism; fatty acid beta-oxidation.</text>
</comment>
<dbReference type="EMBL" id="JBHSPF010000070">
    <property type="protein sequence ID" value="MFC5629887.1"/>
    <property type="molecule type" value="Genomic_DNA"/>
</dbReference>
<dbReference type="PIRSF" id="PIRSF000429">
    <property type="entry name" value="Ac-CoA_Ac_transf"/>
    <property type="match status" value="1"/>
</dbReference>
<evidence type="ECO:0000256" key="8">
    <source>
        <dbReference type="ARBA" id="ARBA00030755"/>
    </source>
</evidence>
<gene>
    <name evidence="12" type="ORF">ACFPTR_13620</name>
</gene>
<dbReference type="InterPro" id="IPR020615">
    <property type="entry name" value="Thiolase_acyl_enz_int_AS"/>
</dbReference>
<dbReference type="EC" id="2.3.1.16" evidence="7"/>
<protein>
    <recommendedName>
        <fullName evidence="7">acetyl-CoA C-acyltransferase</fullName>
        <ecNumber evidence="7">2.3.1.16</ecNumber>
    </recommendedName>
    <alternativeName>
        <fullName evidence="8">Acetoacetyl-CoA thiolase</fullName>
    </alternativeName>
</protein>
<reference evidence="13" key="1">
    <citation type="journal article" date="2019" name="Int. J. Syst. Evol. Microbiol.">
        <title>The Global Catalogue of Microorganisms (GCM) 10K type strain sequencing project: providing services to taxonomists for standard genome sequencing and annotation.</title>
        <authorList>
            <consortium name="The Broad Institute Genomics Platform"/>
            <consortium name="The Broad Institute Genome Sequencing Center for Infectious Disease"/>
            <person name="Wu L."/>
            <person name="Ma J."/>
        </authorList>
    </citation>
    <scope>NUCLEOTIDE SEQUENCE [LARGE SCALE GENOMIC DNA]</scope>
    <source>
        <strain evidence="13">CGMCC 1.15790</strain>
    </source>
</reference>
<dbReference type="Proteomes" id="UP001596143">
    <property type="component" value="Unassembled WGS sequence"/>
</dbReference>
<name>A0ABW0U8T6_9BACI</name>
<feature type="domain" description="Thiolase N-terminal" evidence="10">
    <location>
        <begin position="5"/>
        <end position="263"/>
    </location>
</feature>
<dbReference type="InterPro" id="IPR020616">
    <property type="entry name" value="Thiolase_N"/>
</dbReference>
<evidence type="ECO:0000256" key="9">
    <source>
        <dbReference type="RuleBase" id="RU003557"/>
    </source>
</evidence>